<dbReference type="Gene3D" id="3.30.200.20">
    <property type="entry name" value="Phosphorylase Kinase, domain 1"/>
    <property type="match status" value="1"/>
</dbReference>
<dbReference type="PROSITE" id="PS50011">
    <property type="entry name" value="PROTEIN_KINASE_DOM"/>
    <property type="match status" value="1"/>
</dbReference>
<reference evidence="9" key="1">
    <citation type="submission" date="2020-07" db="EMBL/GenBank/DDBJ databases">
        <title>Genome sequence and genetic diversity analysis of an under-domesticated orphan crop, white fonio (Digitaria exilis).</title>
        <authorList>
            <person name="Bennetzen J.L."/>
            <person name="Chen S."/>
            <person name="Ma X."/>
            <person name="Wang X."/>
            <person name="Yssel A.E.J."/>
            <person name="Chaluvadi S.R."/>
            <person name="Johnson M."/>
            <person name="Gangashetty P."/>
            <person name="Hamidou F."/>
            <person name="Sanogo M.D."/>
            <person name="Zwaenepoel A."/>
            <person name="Wallace J."/>
            <person name="Van De Peer Y."/>
            <person name="Van Deynze A."/>
        </authorList>
    </citation>
    <scope>NUCLEOTIDE SEQUENCE</scope>
    <source>
        <tissue evidence="9">Leaves</tissue>
    </source>
</reference>
<feature type="region of interest" description="Disordered" evidence="7">
    <location>
        <begin position="334"/>
        <end position="357"/>
    </location>
</feature>
<dbReference type="PANTHER" id="PTHR27005:SF162">
    <property type="entry name" value="OS11G0691500 PROTEIN"/>
    <property type="match status" value="1"/>
</dbReference>
<dbReference type="GO" id="GO:0007166">
    <property type="term" value="P:cell surface receptor signaling pathway"/>
    <property type="evidence" value="ECO:0007669"/>
    <property type="project" value="InterPro"/>
</dbReference>
<accession>A0A835DX16</accession>
<evidence type="ECO:0000256" key="1">
    <source>
        <dbReference type="ARBA" id="ARBA00022527"/>
    </source>
</evidence>
<keyword evidence="10" id="KW-1185">Reference proteome</keyword>
<comment type="caution">
    <text evidence="9">The sequence shown here is derived from an EMBL/GenBank/DDBJ whole genome shotgun (WGS) entry which is preliminary data.</text>
</comment>
<dbReference type="InterPro" id="IPR011009">
    <property type="entry name" value="Kinase-like_dom_sf"/>
</dbReference>
<dbReference type="SMART" id="SM00220">
    <property type="entry name" value="S_TKc"/>
    <property type="match status" value="1"/>
</dbReference>
<dbReference type="SUPFAM" id="SSF56112">
    <property type="entry name" value="Protein kinase-like (PK-like)"/>
    <property type="match status" value="1"/>
</dbReference>
<keyword evidence="2" id="KW-0808">Transferase</keyword>
<dbReference type="InterPro" id="IPR001245">
    <property type="entry name" value="Ser-Thr/Tyr_kinase_cat_dom"/>
</dbReference>
<dbReference type="GO" id="GO:0004674">
    <property type="term" value="F:protein serine/threonine kinase activity"/>
    <property type="evidence" value="ECO:0007669"/>
    <property type="project" value="TreeGrafter"/>
</dbReference>
<dbReference type="PANTHER" id="PTHR27005">
    <property type="entry name" value="WALL-ASSOCIATED RECEPTOR KINASE-LIKE 21"/>
    <property type="match status" value="1"/>
</dbReference>
<dbReference type="AlphaFoldDB" id="A0A835DX16"/>
<evidence type="ECO:0000259" key="8">
    <source>
        <dbReference type="PROSITE" id="PS50011"/>
    </source>
</evidence>
<dbReference type="Gene3D" id="1.10.510.10">
    <property type="entry name" value="Transferase(Phosphotransferase) domain 1"/>
    <property type="match status" value="1"/>
</dbReference>
<evidence type="ECO:0000256" key="3">
    <source>
        <dbReference type="ARBA" id="ARBA00022741"/>
    </source>
</evidence>
<keyword evidence="4" id="KW-0418">Kinase</keyword>
<evidence type="ECO:0000256" key="7">
    <source>
        <dbReference type="SAM" id="MobiDB-lite"/>
    </source>
</evidence>
<feature type="compositionally biased region" description="Polar residues" evidence="7">
    <location>
        <begin position="335"/>
        <end position="352"/>
    </location>
</feature>
<name>A0A835DX16_9POAL</name>
<keyword evidence="1" id="KW-0723">Serine/threonine-protein kinase</keyword>
<dbReference type="InterPro" id="IPR008271">
    <property type="entry name" value="Ser/Thr_kinase_AS"/>
</dbReference>
<evidence type="ECO:0000313" key="10">
    <source>
        <dbReference type="Proteomes" id="UP000636709"/>
    </source>
</evidence>
<dbReference type="InterPro" id="IPR045274">
    <property type="entry name" value="WAK-like"/>
</dbReference>
<feature type="binding site" evidence="6">
    <location>
        <position position="71"/>
    </location>
    <ligand>
        <name>ATP</name>
        <dbReference type="ChEBI" id="CHEBI:30616"/>
    </ligand>
</feature>
<dbReference type="Pfam" id="PF07714">
    <property type="entry name" value="PK_Tyr_Ser-Thr"/>
    <property type="match status" value="1"/>
</dbReference>
<dbReference type="EMBL" id="JACEFO010003137">
    <property type="protein sequence ID" value="KAF8644222.1"/>
    <property type="molecule type" value="Genomic_DNA"/>
</dbReference>
<dbReference type="OrthoDB" id="4062651at2759"/>
<dbReference type="GO" id="GO:0005524">
    <property type="term" value="F:ATP binding"/>
    <property type="evidence" value="ECO:0007669"/>
    <property type="project" value="UniProtKB-UniRule"/>
</dbReference>
<evidence type="ECO:0000256" key="2">
    <source>
        <dbReference type="ARBA" id="ARBA00022679"/>
    </source>
</evidence>
<evidence type="ECO:0000313" key="9">
    <source>
        <dbReference type="EMBL" id="KAF8644222.1"/>
    </source>
</evidence>
<evidence type="ECO:0000256" key="6">
    <source>
        <dbReference type="PROSITE-ProRule" id="PRU10141"/>
    </source>
</evidence>
<keyword evidence="5 6" id="KW-0067">ATP-binding</keyword>
<protein>
    <recommendedName>
        <fullName evidence="8">Protein kinase domain-containing protein</fullName>
    </recommendedName>
</protein>
<dbReference type="GO" id="GO:0005886">
    <property type="term" value="C:plasma membrane"/>
    <property type="evidence" value="ECO:0007669"/>
    <property type="project" value="TreeGrafter"/>
</dbReference>
<dbReference type="PROSITE" id="PS00107">
    <property type="entry name" value="PROTEIN_KINASE_ATP"/>
    <property type="match status" value="1"/>
</dbReference>
<organism evidence="9 10">
    <name type="scientific">Digitaria exilis</name>
    <dbReference type="NCBI Taxonomy" id="1010633"/>
    <lineage>
        <taxon>Eukaryota</taxon>
        <taxon>Viridiplantae</taxon>
        <taxon>Streptophyta</taxon>
        <taxon>Embryophyta</taxon>
        <taxon>Tracheophyta</taxon>
        <taxon>Spermatophyta</taxon>
        <taxon>Magnoliopsida</taxon>
        <taxon>Liliopsida</taxon>
        <taxon>Poales</taxon>
        <taxon>Poaceae</taxon>
        <taxon>PACMAD clade</taxon>
        <taxon>Panicoideae</taxon>
        <taxon>Panicodae</taxon>
        <taxon>Paniceae</taxon>
        <taxon>Anthephorinae</taxon>
        <taxon>Digitaria</taxon>
    </lineage>
</organism>
<dbReference type="InterPro" id="IPR017441">
    <property type="entry name" value="Protein_kinase_ATP_BS"/>
</dbReference>
<dbReference type="InterPro" id="IPR000719">
    <property type="entry name" value="Prot_kinase_dom"/>
</dbReference>
<dbReference type="PROSITE" id="PS00108">
    <property type="entry name" value="PROTEIN_KINASE_ST"/>
    <property type="match status" value="1"/>
</dbReference>
<evidence type="ECO:0000256" key="4">
    <source>
        <dbReference type="ARBA" id="ARBA00022777"/>
    </source>
</evidence>
<sequence length="858" mass="92778">MVLLWKEHKRQKRRAFFDKNGGEIIKNMNIKTFTESQLEKMTNHYDTLIGRGAFGKVFRGTTHENLRVAVKRSVVEGMKPSPDHHLVNEIAILFQYVANGSLYNVLHGGSTLRVLPLPARLDIAIGSAKALADMHSHGGRSLVHGDVKPGNILLGDNFTPKISDFGSSKLESIARHGRVMADMSYIDPSDVYSFGVVLLELITRKTARYANKNSLPVDFVKCCKEEGNCWPLPFHLEAAQATSNPVGPAQQAYIPLPFSLWRVGPSCQPFLPPSALSHARSIAAPRRAAPLHDKGVAAFLSLRRGPDASAASSRTLAATPHSLAPLDVCRVAPSRSYSASTPPSGTRSSASPRPQRLRQELAVPGVDATGTPKTTSQAAAMAAAHKVLDDMPNQNREPLTAMPTSTSQNLLPSIAPLRPPASLSVSTQPLSSLPCLAAGHEPDEPSVEPSPPIPAVRPSLPPCDALLAEQQLATAMTYHAHNLPEPKPSCAEPSRALALLRQVDPEPLCEPAFEPCIFLQELAAKAVAFGSCLGYQAPRAHTLAHAHLAHSHERPNDRRLSPVVVAGAERRHPACSPWLPLTTLARLCVRRNQSGTHPTHVWSPSPGSCAFSLRTRVAGMLQTVVAVSRPWLNPTLAPCHMHARISHGHEHAMLPVARHGRNLPYPQPVRRNARTNIQPRPLPDSLSTLLVSDREYTAAMATPCACALALTLPCRTPCALNPNPLVAAATGTLELASRQGHVAIVAMPREAHVQTNVDLSQAFCPGVMPWLPLRAAHQACSLTYAAMPNRAHAVLCVLLSLEPEFVALHAFASCWTCPWPPTHALHGHEDSLATVGLRHCYTCFVPCLLPIPEQHKHN</sequence>
<feature type="domain" description="Protein kinase" evidence="8">
    <location>
        <begin position="1"/>
        <end position="281"/>
    </location>
</feature>
<gene>
    <name evidence="9" type="ORF">HU200_066510</name>
</gene>
<proteinExistence type="predicted"/>
<evidence type="ECO:0000256" key="5">
    <source>
        <dbReference type="ARBA" id="ARBA00022840"/>
    </source>
</evidence>
<dbReference type="Proteomes" id="UP000636709">
    <property type="component" value="Unassembled WGS sequence"/>
</dbReference>
<keyword evidence="3 6" id="KW-0547">Nucleotide-binding</keyword>